<accession>A0ACD5AK05</accession>
<evidence type="ECO:0000313" key="1">
    <source>
        <dbReference type="EMBL" id="WWQ67509.1"/>
    </source>
</evidence>
<proteinExistence type="predicted"/>
<name>A0ACD5AK05_9ACTN</name>
<dbReference type="EMBL" id="CP146022">
    <property type="protein sequence ID" value="WWQ67509.1"/>
    <property type="molecule type" value="Genomic_DNA"/>
</dbReference>
<dbReference type="EC" id="2.4.-.-" evidence="1"/>
<keyword evidence="1" id="KW-0328">Glycosyltransferase</keyword>
<dbReference type="Proteomes" id="UP001432251">
    <property type="component" value="Chromosome"/>
</dbReference>
<reference evidence="1" key="1">
    <citation type="journal article" date="2025" name="Int. J. Syst. Evol. Microbiol.">
        <title>Streptomyces citrinus sp. nov., with yellow diffusible pigment.</title>
        <authorList>
            <person name="He Y."/>
            <person name="Yang E."/>
            <person name="Xu J."/>
            <person name="Sun Y."/>
            <person name="Sun L."/>
        </authorList>
    </citation>
    <scope>NUCLEOTIDE SEQUENCE</scope>
    <source>
        <strain evidence="1">Q6</strain>
    </source>
</reference>
<keyword evidence="1" id="KW-0808">Transferase</keyword>
<evidence type="ECO:0000313" key="2">
    <source>
        <dbReference type="Proteomes" id="UP001432251"/>
    </source>
</evidence>
<protein>
    <submittedName>
        <fullName evidence="1">Glycosyltransferase</fullName>
        <ecNumber evidence="1">2.4.-.-</ecNumber>
    </submittedName>
</protein>
<organism evidence="1 2">
    <name type="scientific">Streptomyces citrinus</name>
    <dbReference type="NCBI Taxonomy" id="3118173"/>
    <lineage>
        <taxon>Bacteria</taxon>
        <taxon>Bacillati</taxon>
        <taxon>Actinomycetota</taxon>
        <taxon>Actinomycetes</taxon>
        <taxon>Kitasatosporales</taxon>
        <taxon>Streptomycetaceae</taxon>
        <taxon>Streptomyces</taxon>
    </lineage>
</organism>
<gene>
    <name evidence="1" type="ORF">V2W30_32045</name>
</gene>
<keyword evidence="2" id="KW-1185">Reference proteome</keyword>
<sequence length="265" mass="28143">MQSDRRPSVSVVTAVHAPYVRFLPDVWDSLRAQDLTSWEWLVQLDGPGGGAVAEALASCGADRDPRVRAEAHGTAVGPGPTRNIALARAAAPLVQNVDADDLLEPGALTTLTRALAARPHAGYAVGRARDLLPDGRLRDHPLPLKPGPVPRGTLPAHWLTAPHGYSLPVHPAGILWRRALLVELGAWTALHGMEDTGLLMAAGARATGVLVDANTLRYRKHAAQGSAQPTNFIGAGSQISLIRQRVAVLSGLPEWRDPEISVPVK</sequence>